<keyword evidence="3" id="KW-1185">Reference proteome</keyword>
<evidence type="ECO:0000313" key="2">
    <source>
        <dbReference type="EMBL" id="KAG5267664.1"/>
    </source>
</evidence>
<feature type="compositionally biased region" description="Polar residues" evidence="1">
    <location>
        <begin position="51"/>
        <end position="60"/>
    </location>
</feature>
<gene>
    <name evidence="2" type="ORF">AALO_G00224260</name>
</gene>
<reference evidence="2 3" key="1">
    <citation type="submission" date="2020-10" db="EMBL/GenBank/DDBJ databases">
        <title>Chromosome-scale genome assembly of the Allis shad, Alosa alosa.</title>
        <authorList>
            <person name="Margot Z."/>
            <person name="Christophe K."/>
            <person name="Cabau C."/>
            <person name="Louis A."/>
            <person name="Berthelot C."/>
            <person name="Parey E."/>
            <person name="Roest Crollius H."/>
            <person name="Montfort J."/>
            <person name="Robinson-Rechavi M."/>
            <person name="Bucao C."/>
            <person name="Bouchez O."/>
            <person name="Gislard M."/>
            <person name="Lluch J."/>
            <person name="Milhes M."/>
            <person name="Lampietro C."/>
            <person name="Lopez Roques C."/>
            <person name="Donnadieu C."/>
            <person name="Braasch I."/>
            <person name="Desvignes T."/>
            <person name="Postlethwait J."/>
            <person name="Bobe J."/>
            <person name="Guiguen Y."/>
        </authorList>
    </citation>
    <scope>NUCLEOTIDE SEQUENCE [LARGE SCALE GENOMIC DNA]</scope>
    <source>
        <strain evidence="2">M-15738</strain>
        <tissue evidence="2">Blood</tissue>
    </source>
</reference>
<comment type="caution">
    <text evidence="2">The sequence shown here is derived from an EMBL/GenBank/DDBJ whole genome shotgun (WGS) entry which is preliminary data.</text>
</comment>
<feature type="compositionally biased region" description="Gly residues" evidence="1">
    <location>
        <begin position="170"/>
        <end position="186"/>
    </location>
</feature>
<name>A0AAV6FXS2_9TELE</name>
<feature type="compositionally biased region" description="Basic and acidic residues" evidence="1">
    <location>
        <begin position="96"/>
        <end position="109"/>
    </location>
</feature>
<evidence type="ECO:0000256" key="1">
    <source>
        <dbReference type="SAM" id="MobiDB-lite"/>
    </source>
</evidence>
<feature type="compositionally biased region" description="Low complexity" evidence="1">
    <location>
        <begin position="146"/>
        <end position="169"/>
    </location>
</feature>
<dbReference type="EMBL" id="JADWDJ010000017">
    <property type="protein sequence ID" value="KAG5267664.1"/>
    <property type="molecule type" value="Genomic_DNA"/>
</dbReference>
<evidence type="ECO:0000313" key="3">
    <source>
        <dbReference type="Proteomes" id="UP000823561"/>
    </source>
</evidence>
<dbReference type="AlphaFoldDB" id="A0AAV6FXS2"/>
<feature type="region of interest" description="Disordered" evidence="1">
    <location>
        <begin position="1"/>
        <end position="208"/>
    </location>
</feature>
<feature type="compositionally biased region" description="Basic and acidic residues" evidence="1">
    <location>
        <begin position="77"/>
        <end position="86"/>
    </location>
</feature>
<evidence type="ECO:0008006" key="4">
    <source>
        <dbReference type="Google" id="ProtNLM"/>
    </source>
</evidence>
<protein>
    <recommendedName>
        <fullName evidence="4">Translation initiation factor IF-2</fullName>
    </recommendedName>
</protein>
<feature type="compositionally biased region" description="Low complexity" evidence="1">
    <location>
        <begin position="64"/>
        <end position="74"/>
    </location>
</feature>
<organism evidence="2 3">
    <name type="scientific">Alosa alosa</name>
    <name type="common">allis shad</name>
    <dbReference type="NCBI Taxonomy" id="278164"/>
    <lineage>
        <taxon>Eukaryota</taxon>
        <taxon>Metazoa</taxon>
        <taxon>Chordata</taxon>
        <taxon>Craniata</taxon>
        <taxon>Vertebrata</taxon>
        <taxon>Euteleostomi</taxon>
        <taxon>Actinopterygii</taxon>
        <taxon>Neopterygii</taxon>
        <taxon>Teleostei</taxon>
        <taxon>Clupei</taxon>
        <taxon>Clupeiformes</taxon>
        <taxon>Clupeoidei</taxon>
        <taxon>Clupeidae</taxon>
        <taxon>Alosa</taxon>
    </lineage>
</organism>
<accession>A0AAV6FXS2</accession>
<dbReference type="Proteomes" id="UP000823561">
    <property type="component" value="Chromosome 17"/>
</dbReference>
<feature type="compositionally biased region" description="Acidic residues" evidence="1">
    <location>
        <begin position="25"/>
        <end position="36"/>
    </location>
</feature>
<proteinExistence type="predicted"/>
<sequence>MLDKFRLINPRSASRTSPSVAEMALQEEDDLSEYGDDLAPPMPISRAPASQVPSAASTALPTPKGSGKSSGGKSLVHPKEKEEKAKSKASKASTPPKEEREPAAGEAGKKGSKIASLIPKGGKPAGGKKESGAQPASSGIPKPGLKAPQATAKQSQASATPGGAAASATGAGGTGSGPGPAGVGARDGGEKVKHAKGSQYSQRERGGR</sequence>